<name>A0ABX7WER4_9GAMM</name>
<sequence>MLNPFSLPQMKALFPKGEGMRLNLQEKRHKIPIAPAGDPAFNILYDTCMRWPILRARMQVAAREKFQSGIGIPVERGLLRWWMLGYPGSEFLECYGLPRRAIESYLGNSLILHVNPRELIRSTDWRGYSYKLRPSSSAFIWGGEWDVRRGDLRFGTRYRFISELDEHRNDLTRTERFAQLATQLNAGRPWTSHQQGVLLNSRERILAYLHVYLGFLDDMAKNGFDETRGKDELGVAVSREGRLLKINRGLHRLAMAQRLGLASVPVRVRAVHREWWYRTIGEAKGWAALERAITGLKGCVPETQPGELDPVEWTEAFKWPAARVVAYKGAGKEGID</sequence>
<keyword evidence="2" id="KW-1185">Reference proteome</keyword>
<dbReference type="RefSeq" id="WP_209478071.1">
    <property type="nucleotide sequence ID" value="NZ_CP053383.1"/>
</dbReference>
<evidence type="ECO:0000313" key="2">
    <source>
        <dbReference type="Proteomes" id="UP000671845"/>
    </source>
</evidence>
<protein>
    <submittedName>
        <fullName evidence="1">Uncharacterized protein</fullName>
    </submittedName>
</protein>
<gene>
    <name evidence="1" type="ORF">HNO53_09380</name>
</gene>
<reference evidence="1 2" key="1">
    <citation type="journal article" date="2021" name="Front. Microbiol.">
        <title>Aerobic Denitrification and Heterotrophic Sulfur Oxidation in the Genus Halomonas Revealed by Six Novel Species Characterizations and Genome-Based Analysis.</title>
        <authorList>
            <person name="Wang L."/>
            <person name="Shao Z."/>
        </authorList>
    </citation>
    <scope>NUCLEOTIDE SEQUENCE [LARGE SCALE GENOMIC DNA]</scope>
    <source>
        <strain evidence="1 2">MCCC 1A13718</strain>
    </source>
</reference>
<proteinExistence type="predicted"/>
<organism evidence="1 2">
    <name type="scientific">Halomonas sulfidivorans</name>
    <dbReference type="NCBI Taxonomy" id="2733488"/>
    <lineage>
        <taxon>Bacteria</taxon>
        <taxon>Pseudomonadati</taxon>
        <taxon>Pseudomonadota</taxon>
        <taxon>Gammaproteobacteria</taxon>
        <taxon>Oceanospirillales</taxon>
        <taxon>Halomonadaceae</taxon>
        <taxon>Halomonas</taxon>
    </lineage>
</organism>
<dbReference type="Proteomes" id="UP000671845">
    <property type="component" value="Chromosome"/>
</dbReference>
<evidence type="ECO:0000313" key="1">
    <source>
        <dbReference type="EMBL" id="QTP58898.1"/>
    </source>
</evidence>
<accession>A0ABX7WER4</accession>
<dbReference type="EMBL" id="CP053383">
    <property type="protein sequence ID" value="QTP58898.1"/>
    <property type="molecule type" value="Genomic_DNA"/>
</dbReference>